<dbReference type="Pfam" id="PF00403">
    <property type="entry name" value="HMA"/>
    <property type="match status" value="1"/>
</dbReference>
<dbReference type="RefSeq" id="WP_093714232.1">
    <property type="nucleotide sequence ID" value="NZ_FONG01000008.1"/>
</dbReference>
<reference evidence="4" key="1">
    <citation type="submission" date="2016-10" db="EMBL/GenBank/DDBJ databases">
        <authorList>
            <person name="Varghese N."/>
            <person name="Submissions S."/>
        </authorList>
    </citation>
    <scope>NUCLEOTIDE SEQUENCE [LARGE SCALE GENOMIC DNA]</scope>
    <source>
        <strain evidence="4">CGMCC 4.3510</strain>
    </source>
</reference>
<evidence type="ECO:0000313" key="3">
    <source>
        <dbReference type="EMBL" id="SFF12448.1"/>
    </source>
</evidence>
<dbReference type="GO" id="GO:0046872">
    <property type="term" value="F:metal ion binding"/>
    <property type="evidence" value="ECO:0007669"/>
    <property type="project" value="UniProtKB-KW"/>
</dbReference>
<sequence length="70" mass="7076">MSEAVYSVSGMSCGHCESAITKEVTAIPGVTSVTAVASTGLVTIASEQPVDDETVRAAVDEAGYELVGRA</sequence>
<keyword evidence="4" id="KW-1185">Reference proteome</keyword>
<feature type="domain" description="HMA" evidence="2">
    <location>
        <begin position="2"/>
        <end position="67"/>
    </location>
</feature>
<dbReference type="CDD" id="cd00371">
    <property type="entry name" value="HMA"/>
    <property type="match status" value="1"/>
</dbReference>
<dbReference type="PROSITE" id="PS01047">
    <property type="entry name" value="HMA_1"/>
    <property type="match status" value="1"/>
</dbReference>
<accession>A0A1I2G5J9</accession>
<evidence type="ECO:0000259" key="2">
    <source>
        <dbReference type="PROSITE" id="PS50846"/>
    </source>
</evidence>
<dbReference type="EMBL" id="FONG01000008">
    <property type="protein sequence ID" value="SFF12448.1"/>
    <property type="molecule type" value="Genomic_DNA"/>
</dbReference>
<dbReference type="InterPro" id="IPR036163">
    <property type="entry name" value="HMA_dom_sf"/>
</dbReference>
<keyword evidence="1" id="KW-0479">Metal-binding</keyword>
<evidence type="ECO:0000313" key="4">
    <source>
        <dbReference type="Proteomes" id="UP000199323"/>
    </source>
</evidence>
<dbReference type="InterPro" id="IPR006121">
    <property type="entry name" value="HMA_dom"/>
</dbReference>
<dbReference type="Proteomes" id="UP000199323">
    <property type="component" value="Unassembled WGS sequence"/>
</dbReference>
<dbReference type="STRING" id="380248.SAMN05216251_108267"/>
<dbReference type="PROSITE" id="PS50846">
    <property type="entry name" value="HMA_2"/>
    <property type="match status" value="1"/>
</dbReference>
<dbReference type="OrthoDB" id="9813965at2"/>
<organism evidence="3 4">
    <name type="scientific">Actinacidiphila alni</name>
    <dbReference type="NCBI Taxonomy" id="380248"/>
    <lineage>
        <taxon>Bacteria</taxon>
        <taxon>Bacillati</taxon>
        <taxon>Actinomycetota</taxon>
        <taxon>Actinomycetes</taxon>
        <taxon>Kitasatosporales</taxon>
        <taxon>Streptomycetaceae</taxon>
        <taxon>Actinacidiphila</taxon>
    </lineage>
</organism>
<dbReference type="AlphaFoldDB" id="A0A1I2G5J9"/>
<dbReference type="Gene3D" id="3.30.70.100">
    <property type="match status" value="1"/>
</dbReference>
<dbReference type="InterPro" id="IPR017969">
    <property type="entry name" value="Heavy-metal-associated_CS"/>
</dbReference>
<proteinExistence type="predicted"/>
<name>A0A1I2G5J9_9ACTN</name>
<gene>
    <name evidence="3" type="ORF">SAMN05216251_108267</name>
</gene>
<dbReference type="SUPFAM" id="SSF55008">
    <property type="entry name" value="HMA, heavy metal-associated domain"/>
    <property type="match status" value="1"/>
</dbReference>
<protein>
    <submittedName>
        <fullName evidence="3">Copper chaperone CopZ</fullName>
    </submittedName>
</protein>
<evidence type="ECO:0000256" key="1">
    <source>
        <dbReference type="ARBA" id="ARBA00022723"/>
    </source>
</evidence>